<evidence type="ECO:0000256" key="4">
    <source>
        <dbReference type="ARBA" id="ARBA00022833"/>
    </source>
</evidence>
<dbReference type="GO" id="GO:0004222">
    <property type="term" value="F:metalloendopeptidase activity"/>
    <property type="evidence" value="ECO:0007669"/>
    <property type="project" value="InterPro"/>
</dbReference>
<feature type="chain" id="PRO_5017546996" evidence="7">
    <location>
        <begin position="26"/>
        <end position="267"/>
    </location>
</feature>
<evidence type="ECO:0000256" key="7">
    <source>
        <dbReference type="SAM" id="SignalP"/>
    </source>
</evidence>
<feature type="signal peptide" evidence="7">
    <location>
        <begin position="1"/>
        <end position="25"/>
    </location>
</feature>
<dbReference type="AlphaFoldDB" id="A0A3D2SAR2"/>
<keyword evidence="7" id="KW-0732">Signal</keyword>
<evidence type="ECO:0000256" key="3">
    <source>
        <dbReference type="ARBA" id="ARBA00022801"/>
    </source>
</evidence>
<comment type="similarity">
    <text evidence="6">Belongs to the peptidase M48 family.</text>
</comment>
<comment type="caution">
    <text evidence="9">The sequence shown here is derived from an EMBL/GenBank/DDBJ whole genome shotgun (WGS) entry which is preliminary data.</text>
</comment>
<name>A0A3D2SAR2_9BACE</name>
<protein>
    <submittedName>
        <fullName evidence="9">Peptidase M48</fullName>
    </submittedName>
</protein>
<dbReference type="EMBL" id="DPVG01000033">
    <property type="protein sequence ID" value="HCK23357.1"/>
    <property type="molecule type" value="Genomic_DNA"/>
</dbReference>
<dbReference type="PROSITE" id="PS51257">
    <property type="entry name" value="PROKAR_LIPOPROTEIN"/>
    <property type="match status" value="1"/>
</dbReference>
<gene>
    <name evidence="9" type="ORF">DHW31_00995</name>
</gene>
<organism evidence="9 10">
    <name type="scientific">Bacteroides graminisolvens</name>
    <dbReference type="NCBI Taxonomy" id="477666"/>
    <lineage>
        <taxon>Bacteria</taxon>
        <taxon>Pseudomonadati</taxon>
        <taxon>Bacteroidota</taxon>
        <taxon>Bacteroidia</taxon>
        <taxon>Bacteroidales</taxon>
        <taxon>Bacteroidaceae</taxon>
        <taxon>Bacteroides</taxon>
    </lineage>
</organism>
<evidence type="ECO:0000256" key="2">
    <source>
        <dbReference type="ARBA" id="ARBA00022723"/>
    </source>
</evidence>
<dbReference type="Gene3D" id="3.30.2010.10">
    <property type="entry name" value="Metalloproteases ('zincins'), catalytic domain"/>
    <property type="match status" value="1"/>
</dbReference>
<dbReference type="GO" id="GO:0051603">
    <property type="term" value="P:proteolysis involved in protein catabolic process"/>
    <property type="evidence" value="ECO:0007669"/>
    <property type="project" value="TreeGrafter"/>
</dbReference>
<dbReference type="PANTHER" id="PTHR22726:SF1">
    <property type="entry name" value="METALLOENDOPEPTIDASE OMA1, MITOCHONDRIAL"/>
    <property type="match status" value="1"/>
</dbReference>
<evidence type="ECO:0000313" key="10">
    <source>
        <dbReference type="Proteomes" id="UP000263098"/>
    </source>
</evidence>
<evidence type="ECO:0000256" key="5">
    <source>
        <dbReference type="ARBA" id="ARBA00023049"/>
    </source>
</evidence>
<reference evidence="9 10" key="1">
    <citation type="journal article" date="2018" name="Nat. Biotechnol.">
        <title>A standardized bacterial taxonomy based on genome phylogeny substantially revises the tree of life.</title>
        <authorList>
            <person name="Parks D.H."/>
            <person name="Chuvochina M."/>
            <person name="Waite D.W."/>
            <person name="Rinke C."/>
            <person name="Skarshewski A."/>
            <person name="Chaumeil P.A."/>
            <person name="Hugenholtz P."/>
        </authorList>
    </citation>
    <scope>NUCLEOTIDE SEQUENCE [LARGE SCALE GENOMIC DNA]</scope>
    <source>
        <strain evidence="9">UBA9667</strain>
    </source>
</reference>
<dbReference type="Pfam" id="PF01435">
    <property type="entry name" value="Peptidase_M48"/>
    <property type="match status" value="1"/>
</dbReference>
<evidence type="ECO:0000256" key="1">
    <source>
        <dbReference type="ARBA" id="ARBA00022670"/>
    </source>
</evidence>
<keyword evidence="1 6" id="KW-0645">Protease</keyword>
<sequence length="267" mass="29268">MKKDRIQWMCLLASCAILSSCSSVALTGRKQLMLVSDEQVMSLSEQSYTDYMKTATLSTDKKNTEMVVRVGKKIASAVETYLTSQGRQADISGFAWTFKLVKNAEANAFCLPGGKIVVNEGILPITQTEEGLAVVLGHEVAHAVAKHSAERLSQQMVMQYGGQALDVILSGKTTQTRQLAQSVYGLGAQYGVMLPYSRSNENEADQIGLIFTAMAGYNPQAAVSFWQRMSAQGTQKVPEFMSTHPSDATRVSNIQKLIPEAMKYYKK</sequence>
<feature type="domain" description="Peptidase M48" evidence="8">
    <location>
        <begin position="83"/>
        <end position="257"/>
    </location>
</feature>
<dbReference type="InterPro" id="IPR051156">
    <property type="entry name" value="Mito/Outer_Membr_Metalloprot"/>
</dbReference>
<proteinExistence type="inferred from homology"/>
<keyword evidence="3 6" id="KW-0378">Hydrolase</keyword>
<evidence type="ECO:0000313" key="9">
    <source>
        <dbReference type="EMBL" id="HCK23357.1"/>
    </source>
</evidence>
<dbReference type="PANTHER" id="PTHR22726">
    <property type="entry name" value="METALLOENDOPEPTIDASE OMA1"/>
    <property type="match status" value="1"/>
</dbReference>
<comment type="cofactor">
    <cofactor evidence="6">
        <name>Zn(2+)</name>
        <dbReference type="ChEBI" id="CHEBI:29105"/>
    </cofactor>
    <text evidence="6">Binds 1 zinc ion per subunit.</text>
</comment>
<keyword evidence="2" id="KW-0479">Metal-binding</keyword>
<accession>A0A3D2SAR2</accession>
<keyword evidence="5 6" id="KW-0482">Metalloprotease</keyword>
<evidence type="ECO:0000256" key="6">
    <source>
        <dbReference type="RuleBase" id="RU003983"/>
    </source>
</evidence>
<dbReference type="GO" id="GO:0016020">
    <property type="term" value="C:membrane"/>
    <property type="evidence" value="ECO:0007669"/>
    <property type="project" value="TreeGrafter"/>
</dbReference>
<dbReference type="InterPro" id="IPR001915">
    <property type="entry name" value="Peptidase_M48"/>
</dbReference>
<keyword evidence="4 6" id="KW-0862">Zinc</keyword>
<dbReference type="CDD" id="cd07331">
    <property type="entry name" value="M48C_Oma1_like"/>
    <property type="match status" value="1"/>
</dbReference>
<dbReference type="GO" id="GO:0046872">
    <property type="term" value="F:metal ion binding"/>
    <property type="evidence" value="ECO:0007669"/>
    <property type="project" value="UniProtKB-KW"/>
</dbReference>
<dbReference type="Proteomes" id="UP000263098">
    <property type="component" value="Unassembled WGS sequence"/>
</dbReference>
<evidence type="ECO:0000259" key="8">
    <source>
        <dbReference type="Pfam" id="PF01435"/>
    </source>
</evidence>